<dbReference type="SUPFAM" id="SSF48208">
    <property type="entry name" value="Six-hairpin glycosidases"/>
    <property type="match status" value="1"/>
</dbReference>
<dbReference type="Proteomes" id="UP000061809">
    <property type="component" value="Chromosome"/>
</dbReference>
<evidence type="ECO:0000259" key="3">
    <source>
        <dbReference type="Pfam" id="PF22124"/>
    </source>
</evidence>
<feature type="domain" description="Glycosyl hydrolase family 95 N-terminal" evidence="1">
    <location>
        <begin position="34"/>
        <end position="269"/>
    </location>
</feature>
<evidence type="ECO:0000259" key="1">
    <source>
        <dbReference type="Pfam" id="PF14498"/>
    </source>
</evidence>
<gene>
    <name evidence="4" type="ORF">BcellWH2_03179</name>
</gene>
<dbReference type="Gene3D" id="1.50.10.10">
    <property type="match status" value="1"/>
</dbReference>
<dbReference type="GO" id="GO:0004560">
    <property type="term" value="F:alpha-L-fucosidase activity"/>
    <property type="evidence" value="ECO:0007669"/>
    <property type="project" value="InterPro"/>
</dbReference>
<dbReference type="RefSeq" id="WP_029426553.1">
    <property type="nucleotide sequence ID" value="NZ_CP012801.1"/>
</dbReference>
<dbReference type="PANTHER" id="PTHR31084:SF0">
    <property type="entry name" value="ALPHA-L-FUCOSIDASE 2"/>
    <property type="match status" value="1"/>
</dbReference>
<evidence type="ECO:0000313" key="4">
    <source>
        <dbReference type="EMBL" id="ALJ60416.1"/>
    </source>
</evidence>
<dbReference type="InterPro" id="IPR008928">
    <property type="entry name" value="6-hairpin_glycosidase_sf"/>
</dbReference>
<feature type="domain" description="Glycosyl hydrolase family 95 catalytic" evidence="3">
    <location>
        <begin position="293"/>
        <end position="700"/>
    </location>
</feature>
<dbReference type="GO" id="GO:0005975">
    <property type="term" value="P:carbohydrate metabolic process"/>
    <property type="evidence" value="ECO:0007669"/>
    <property type="project" value="InterPro"/>
</dbReference>
<dbReference type="AlphaFoldDB" id="A0A0P0FS51"/>
<dbReference type="InterPro" id="IPR016518">
    <property type="entry name" value="Alpha-L-fucosidase"/>
</dbReference>
<dbReference type="Pfam" id="PF22124">
    <property type="entry name" value="Glyco_hydro_95_cat"/>
    <property type="match status" value="1"/>
</dbReference>
<dbReference type="InterPro" id="IPR054363">
    <property type="entry name" value="GH95_cat"/>
</dbReference>
<dbReference type="InterPro" id="IPR049053">
    <property type="entry name" value="AFCA-like_C"/>
</dbReference>
<dbReference type="Gene3D" id="2.70.98.50">
    <property type="entry name" value="putative glycoside hydrolase family protein from bacillus halodurans"/>
    <property type="match status" value="1"/>
</dbReference>
<dbReference type="PROSITE" id="PS51257">
    <property type="entry name" value="PROKAR_LIPOPROTEIN"/>
    <property type="match status" value="1"/>
</dbReference>
<dbReference type="EMBL" id="CP012801">
    <property type="protein sequence ID" value="ALJ60416.1"/>
    <property type="molecule type" value="Genomic_DNA"/>
</dbReference>
<name>A0A0P0FS51_9BACE</name>
<evidence type="ECO:0000259" key="2">
    <source>
        <dbReference type="Pfam" id="PF21307"/>
    </source>
</evidence>
<evidence type="ECO:0000313" key="5">
    <source>
        <dbReference type="Proteomes" id="UP000061809"/>
    </source>
</evidence>
<dbReference type="PANTHER" id="PTHR31084">
    <property type="entry name" value="ALPHA-L-FUCOSIDASE 2"/>
    <property type="match status" value="1"/>
</dbReference>
<sequence>MKNYKRIANVILLSHCITSLLSCQNNPDTTIWRLWYDQPAEKWEEALPIGNGRIGAMVFGGITKEKIQLNEETVWTGEPNSNSNPDALNAIPDIRKLIFQGKYKEAQKLVDEKVISKTNHGMIYQPVGDLNLTFPGHETAKNYYRELDIESAIAKTRYTVNDVEYQREIFTSFTDQVIVIHLTASRKGKIVFSAELNSPQKSQIITLKDGLSLQGSTEGHEGLEGKISFSTLVKIVPEKGQMKTEASRITVSNADAVTIYVSIATNFVNYANLSGNPEQKVKSYLQHATQKDYAKLKTDHMDYYRNYFNRVKFKLDVTEAIQKTTDVRIAEFAQGKDPNLAALYFQFGRYLLISCSQPGTQPANLQGIWNERMKPAWDSKYTTNINLEMNYWPTEITNLSELHEPLIQMTKELAVTGGHTAKTMYGARGWILHHNTDLWRTTGAVDRSGPGMWPTCGAWLSRHLWEHFLYSGDKAYLEEVYPIMKGAAFFLLDFAVEEPEHHWLVIAPSSSPENTFDKKNKLTNTAGVTMDNQLMFELFSNLISATEILERDQHFADTLRHIRTRIPPMQIGRYSQLQEWMHDLDDPNDKHRHISHLYGLFPGNQISPYRTPDLFNAARNSLNHRGDASTGWSMGWKVCLWARFMDGDRAYKLITEQLRLTGDKNTEYDGGGTYPNLLDAHPPFQIDGNFGCTAGIAEMLLQSHDGALHILPALPSAWRNGIIQGLKARGGFLTDIEWKNGQVKTIKIKSNLGGNLRIRTSTPLQVLGEANLVKAQGNNPNPYYKVYETPPPIISSEAVLASSKIPDTIEYDLSTQPGEEYIFYCQ</sequence>
<accession>A0A0P0FS51</accession>
<proteinExistence type="predicted"/>
<reference evidence="4 5" key="1">
    <citation type="journal article" date="2015" name="Science">
        <title>Genetic determinants of in vivo fitness and diet responsiveness in multiple human gut Bacteroides.</title>
        <authorList>
            <person name="Wu M."/>
            <person name="McNulty N.P."/>
            <person name="Rodionov D.A."/>
            <person name="Khoroshkin M.S."/>
            <person name="Griffin N.W."/>
            <person name="Cheng J."/>
            <person name="Latreille P."/>
            <person name="Kerstetter R.A."/>
            <person name="Terrapon N."/>
            <person name="Henrissat B."/>
            <person name="Osterman A.L."/>
            <person name="Gordon J.I."/>
        </authorList>
    </citation>
    <scope>NUCLEOTIDE SEQUENCE [LARGE SCALE GENOMIC DNA]</scope>
    <source>
        <strain evidence="4 5">WH2</strain>
    </source>
</reference>
<dbReference type="InterPro" id="IPR012341">
    <property type="entry name" value="6hp_glycosidase-like_sf"/>
</dbReference>
<protein>
    <submittedName>
        <fullName evidence="4">Uncharacterized protein</fullName>
    </submittedName>
</protein>
<dbReference type="InterPro" id="IPR027414">
    <property type="entry name" value="GH95_N_dom"/>
</dbReference>
<feature type="domain" description="Alpha fucosidase A-like C-terminal" evidence="2">
    <location>
        <begin position="702"/>
        <end position="776"/>
    </location>
</feature>
<dbReference type="PATRIC" id="fig|246787.4.peg.3294"/>
<dbReference type="Pfam" id="PF14498">
    <property type="entry name" value="Glyco_hyd_65N_2"/>
    <property type="match status" value="1"/>
</dbReference>
<dbReference type="Pfam" id="PF21307">
    <property type="entry name" value="Glyco_hydro_95_C"/>
    <property type="match status" value="1"/>
</dbReference>
<dbReference type="KEGG" id="bcel:BcellWH2_03179"/>
<dbReference type="PIRSF" id="PIRSF007663">
    <property type="entry name" value="UCP007663"/>
    <property type="match status" value="1"/>
</dbReference>
<dbReference type="FunFam" id="1.50.10.10:FF:000028">
    <property type="entry name" value="Alpha-L-fucosidase 2"/>
    <property type="match status" value="1"/>
</dbReference>
<organism evidence="4 5">
    <name type="scientific">Bacteroides cellulosilyticus</name>
    <dbReference type="NCBI Taxonomy" id="246787"/>
    <lineage>
        <taxon>Bacteria</taxon>
        <taxon>Pseudomonadati</taxon>
        <taxon>Bacteroidota</taxon>
        <taxon>Bacteroidia</taxon>
        <taxon>Bacteroidales</taxon>
        <taxon>Bacteroidaceae</taxon>
        <taxon>Bacteroides</taxon>
    </lineage>
</organism>